<name>A0A420YGA7_9PEZI</name>
<dbReference type="STRING" id="177199.A0A420YGA7"/>
<evidence type="ECO:0000313" key="3">
    <source>
        <dbReference type="Proteomes" id="UP000275385"/>
    </source>
</evidence>
<evidence type="ECO:0000259" key="1">
    <source>
        <dbReference type="Pfam" id="PF00561"/>
    </source>
</evidence>
<feature type="domain" description="AB hydrolase-1" evidence="1">
    <location>
        <begin position="59"/>
        <end position="228"/>
    </location>
</feature>
<comment type="caution">
    <text evidence="2">The sequence shown here is derived from an EMBL/GenBank/DDBJ whole genome shotgun (WGS) entry which is preliminary data.</text>
</comment>
<gene>
    <name evidence="2" type="ORF">DL546_000769</name>
</gene>
<dbReference type="InterPro" id="IPR029058">
    <property type="entry name" value="AB_hydrolase_fold"/>
</dbReference>
<accession>A0A420YGA7</accession>
<keyword evidence="3" id="KW-1185">Reference proteome</keyword>
<dbReference type="Proteomes" id="UP000275385">
    <property type="component" value="Unassembled WGS sequence"/>
</dbReference>
<dbReference type="InterPro" id="IPR000073">
    <property type="entry name" value="AB_hydrolase_1"/>
</dbReference>
<dbReference type="EMBL" id="QVQW01000011">
    <property type="protein sequence ID" value="RKU46896.1"/>
    <property type="molecule type" value="Genomic_DNA"/>
</dbReference>
<dbReference type="Pfam" id="PF00561">
    <property type="entry name" value="Abhydrolase_1"/>
    <property type="match status" value="1"/>
</dbReference>
<sequence>MANVSESAEARALSYLNHPRIHQRFTLPATGDHEALTVTYADVGRTPNPGPNGETVDTPTVLFIPGMFASRYIGVHIHAVAEKWGARVLIIDRPGMGGSTTVPLGQRMAVWLETVPAILAHLSIKHITLASHSAGTIYLLNTLYHSRDILPTTKPVVSLLAPWVDPTHSHVPYMQAARHIPKPIFGFWNRIPEFFHNTVGQPLAASGMVFTSVTNALTPRAAVSGDHEDNTPRGLNRRRLEEVYGVAKDVQKELDRLVFYSTFREDTSGANDEAMFCLKKGGTWGEADDYAEYVRRLVELERKRVDEGVQAGDEARTGKLKVRAYFAESDAMSGKRGQAYVEECWKGGKNDQYQEAIDFQSEVLPGTDHDSIIQSVAALEKVFRDAGGTM</sequence>
<reference evidence="2 3" key="1">
    <citation type="submission" date="2018-08" db="EMBL/GenBank/DDBJ databases">
        <title>Draft genome of the lignicolous fungus Coniochaeta pulveracea.</title>
        <authorList>
            <person name="Borstlap C.J."/>
            <person name="De Witt R.N."/>
            <person name="Botha A."/>
            <person name="Volschenk H."/>
        </authorList>
    </citation>
    <scope>NUCLEOTIDE SEQUENCE [LARGE SCALE GENOMIC DNA]</scope>
    <source>
        <strain evidence="2 3">CAB683</strain>
    </source>
</reference>
<protein>
    <recommendedName>
        <fullName evidence="1">AB hydrolase-1 domain-containing protein</fullName>
    </recommendedName>
</protein>
<dbReference type="SUPFAM" id="SSF53474">
    <property type="entry name" value="alpha/beta-Hydrolases"/>
    <property type="match status" value="1"/>
</dbReference>
<proteinExistence type="predicted"/>
<dbReference type="OrthoDB" id="294702at2759"/>
<evidence type="ECO:0000313" key="2">
    <source>
        <dbReference type="EMBL" id="RKU46896.1"/>
    </source>
</evidence>
<dbReference type="AlphaFoldDB" id="A0A420YGA7"/>
<organism evidence="2 3">
    <name type="scientific">Coniochaeta pulveracea</name>
    <dbReference type="NCBI Taxonomy" id="177199"/>
    <lineage>
        <taxon>Eukaryota</taxon>
        <taxon>Fungi</taxon>
        <taxon>Dikarya</taxon>
        <taxon>Ascomycota</taxon>
        <taxon>Pezizomycotina</taxon>
        <taxon>Sordariomycetes</taxon>
        <taxon>Sordariomycetidae</taxon>
        <taxon>Coniochaetales</taxon>
        <taxon>Coniochaetaceae</taxon>
        <taxon>Coniochaeta</taxon>
    </lineage>
</organism>
<dbReference type="Gene3D" id="3.40.50.1820">
    <property type="entry name" value="alpha/beta hydrolase"/>
    <property type="match status" value="1"/>
</dbReference>